<evidence type="ECO:0000256" key="1">
    <source>
        <dbReference type="ARBA" id="ARBA00004141"/>
    </source>
</evidence>
<evidence type="ECO:0000313" key="8">
    <source>
        <dbReference type="Proteomes" id="UP000664521"/>
    </source>
</evidence>
<dbReference type="AlphaFoldDB" id="A0A8H3IPN5"/>
<feature type="transmembrane region" description="Helical" evidence="6">
    <location>
        <begin position="12"/>
        <end position="34"/>
    </location>
</feature>
<dbReference type="GO" id="GO:0005886">
    <property type="term" value="C:plasma membrane"/>
    <property type="evidence" value="ECO:0007669"/>
    <property type="project" value="TreeGrafter"/>
</dbReference>
<evidence type="ECO:0000256" key="3">
    <source>
        <dbReference type="ARBA" id="ARBA00022692"/>
    </source>
</evidence>
<evidence type="ECO:0000256" key="2">
    <source>
        <dbReference type="ARBA" id="ARBA00022448"/>
    </source>
</evidence>
<keyword evidence="8" id="KW-1185">Reference proteome</keyword>
<evidence type="ECO:0000256" key="5">
    <source>
        <dbReference type="ARBA" id="ARBA00023136"/>
    </source>
</evidence>
<evidence type="ECO:0000313" key="7">
    <source>
        <dbReference type="EMBL" id="CAF9922820.1"/>
    </source>
</evidence>
<dbReference type="Proteomes" id="UP000664521">
    <property type="component" value="Unassembled WGS sequence"/>
</dbReference>
<evidence type="ECO:0008006" key="9">
    <source>
        <dbReference type="Google" id="ProtNLM"/>
    </source>
</evidence>
<sequence length="134" mass="14517">MTVQNFGGLLAVRFLLGIVEAGIFPGCFYLIGMWYKPSEAQKRFSFFFNAASFAGAFGGLLASAIGLMDGYKAIVPGSGEEERAFVVARLAAHQGDSGAEKKITVRSIKEVFSDWTMILGALMYFDPTMSGYDT</sequence>
<keyword evidence="5 6" id="KW-0472">Membrane</keyword>
<dbReference type="SUPFAM" id="SSF103473">
    <property type="entry name" value="MFS general substrate transporter"/>
    <property type="match status" value="1"/>
</dbReference>
<protein>
    <recommendedName>
        <fullName evidence="9">Major facilitator superfamily (MFS) profile domain-containing protein</fullName>
    </recommendedName>
</protein>
<reference evidence="7" key="1">
    <citation type="submission" date="2021-03" db="EMBL/GenBank/DDBJ databases">
        <authorList>
            <person name="Tagirdzhanova G."/>
        </authorList>
    </citation>
    <scope>NUCLEOTIDE SEQUENCE</scope>
</reference>
<keyword evidence="3 6" id="KW-0812">Transmembrane</keyword>
<dbReference type="InterPro" id="IPR036259">
    <property type="entry name" value="MFS_trans_sf"/>
</dbReference>
<keyword evidence="4 6" id="KW-1133">Transmembrane helix</keyword>
<dbReference type="PANTHER" id="PTHR43791">
    <property type="entry name" value="PERMEASE-RELATED"/>
    <property type="match status" value="1"/>
</dbReference>
<comment type="caution">
    <text evidence="7">The sequence shown here is derived from an EMBL/GenBank/DDBJ whole genome shotgun (WGS) entry which is preliminary data.</text>
</comment>
<dbReference type="InterPro" id="IPR011701">
    <property type="entry name" value="MFS"/>
</dbReference>
<comment type="subcellular location">
    <subcellularLocation>
        <location evidence="1">Membrane</location>
        <topology evidence="1">Multi-pass membrane protein</topology>
    </subcellularLocation>
</comment>
<name>A0A8H3IPN5_9LECA</name>
<evidence type="ECO:0000256" key="4">
    <source>
        <dbReference type="ARBA" id="ARBA00022989"/>
    </source>
</evidence>
<dbReference type="GO" id="GO:0022857">
    <property type="term" value="F:transmembrane transporter activity"/>
    <property type="evidence" value="ECO:0007669"/>
    <property type="project" value="InterPro"/>
</dbReference>
<evidence type="ECO:0000256" key="6">
    <source>
        <dbReference type="SAM" id="Phobius"/>
    </source>
</evidence>
<dbReference type="EMBL" id="CAJPDS010000031">
    <property type="protein sequence ID" value="CAF9922820.1"/>
    <property type="molecule type" value="Genomic_DNA"/>
</dbReference>
<dbReference type="OrthoDB" id="6730379at2759"/>
<gene>
    <name evidence="7" type="ORF">HETSPECPRED_005159</name>
</gene>
<feature type="transmembrane region" description="Helical" evidence="6">
    <location>
        <begin position="46"/>
        <end position="68"/>
    </location>
</feature>
<dbReference type="PANTHER" id="PTHR43791:SF46">
    <property type="entry name" value="MAJOR FACILITATOR SUPERFAMILY (MFS) PROFILE DOMAIN-CONTAINING PROTEIN-RELATED"/>
    <property type="match status" value="1"/>
</dbReference>
<dbReference type="Pfam" id="PF07690">
    <property type="entry name" value="MFS_1"/>
    <property type="match status" value="1"/>
</dbReference>
<keyword evidence="2" id="KW-0813">Transport</keyword>
<proteinExistence type="predicted"/>
<accession>A0A8H3IPN5</accession>
<dbReference type="Gene3D" id="1.20.1250.20">
    <property type="entry name" value="MFS general substrate transporter like domains"/>
    <property type="match status" value="1"/>
</dbReference>
<organism evidence="7 8">
    <name type="scientific">Heterodermia speciosa</name>
    <dbReference type="NCBI Taxonomy" id="116794"/>
    <lineage>
        <taxon>Eukaryota</taxon>
        <taxon>Fungi</taxon>
        <taxon>Dikarya</taxon>
        <taxon>Ascomycota</taxon>
        <taxon>Pezizomycotina</taxon>
        <taxon>Lecanoromycetes</taxon>
        <taxon>OSLEUM clade</taxon>
        <taxon>Lecanoromycetidae</taxon>
        <taxon>Caliciales</taxon>
        <taxon>Physciaceae</taxon>
        <taxon>Heterodermia</taxon>
    </lineage>
</organism>